<organism evidence="1">
    <name type="scientific">Oryza nivara</name>
    <name type="common">Indian wild rice</name>
    <name type="synonym">Oryza sativa f. spontanea</name>
    <dbReference type="NCBI Taxonomy" id="4536"/>
    <lineage>
        <taxon>Eukaryota</taxon>
        <taxon>Viridiplantae</taxon>
        <taxon>Streptophyta</taxon>
        <taxon>Embryophyta</taxon>
        <taxon>Tracheophyta</taxon>
        <taxon>Spermatophyta</taxon>
        <taxon>Magnoliopsida</taxon>
        <taxon>Liliopsida</taxon>
        <taxon>Poales</taxon>
        <taxon>Poaceae</taxon>
        <taxon>BOP clade</taxon>
        <taxon>Oryzoideae</taxon>
        <taxon>Oryzeae</taxon>
        <taxon>Oryzinae</taxon>
        <taxon>Oryza</taxon>
    </lineage>
</organism>
<dbReference type="Proteomes" id="UP000006591">
    <property type="component" value="Chromosome 5"/>
</dbReference>
<sequence>MAVLLQPSVECGRRAIPCTAPKKADARQPWGSTCCIPICCEEEDAVGRRGRQEELRGNVSPSAREIAAGKGLGAKSIC</sequence>
<accession>A0A0E0HCP3</accession>
<dbReference type="AlphaFoldDB" id="A0A0E0HCP3"/>
<protein>
    <submittedName>
        <fullName evidence="1">Uncharacterized protein</fullName>
    </submittedName>
</protein>
<keyword evidence="2" id="KW-1185">Reference proteome</keyword>
<dbReference type="HOGENOM" id="CLU_2626167_0_0_1"/>
<proteinExistence type="predicted"/>
<dbReference type="Gramene" id="ONIVA05G12330.1">
    <property type="protein sequence ID" value="ONIVA05G12330.1"/>
    <property type="gene ID" value="ONIVA05G12330"/>
</dbReference>
<reference evidence="1" key="1">
    <citation type="submission" date="2015-04" db="UniProtKB">
        <authorList>
            <consortium name="EnsemblPlants"/>
        </authorList>
    </citation>
    <scope>IDENTIFICATION</scope>
    <source>
        <strain evidence="1">SL10</strain>
    </source>
</reference>
<dbReference type="EnsemblPlants" id="ONIVA05G12330.1">
    <property type="protein sequence ID" value="ONIVA05G12330.1"/>
    <property type="gene ID" value="ONIVA05G12330"/>
</dbReference>
<name>A0A0E0HCP3_ORYNI</name>
<evidence type="ECO:0000313" key="1">
    <source>
        <dbReference type="EnsemblPlants" id="ONIVA05G12330.1"/>
    </source>
</evidence>
<evidence type="ECO:0000313" key="2">
    <source>
        <dbReference type="Proteomes" id="UP000006591"/>
    </source>
</evidence>
<reference evidence="1" key="2">
    <citation type="submission" date="2018-04" db="EMBL/GenBank/DDBJ databases">
        <title>OnivRS2 (Oryza nivara Reference Sequence Version 2).</title>
        <authorList>
            <person name="Zhang J."/>
            <person name="Kudrna D."/>
            <person name="Lee S."/>
            <person name="Talag J."/>
            <person name="Rajasekar S."/>
            <person name="Welchert J."/>
            <person name="Hsing Y.-I."/>
            <person name="Wing R.A."/>
        </authorList>
    </citation>
    <scope>NUCLEOTIDE SEQUENCE [LARGE SCALE GENOMIC DNA]</scope>
    <source>
        <strain evidence="1">SL10</strain>
    </source>
</reference>